<proteinExistence type="inferred from homology"/>
<dbReference type="AlphaFoldDB" id="A0A9W9ENI0"/>
<dbReference type="GO" id="GO:0016651">
    <property type="term" value="F:oxidoreductase activity, acting on NAD(P)H"/>
    <property type="evidence" value="ECO:0007669"/>
    <property type="project" value="InterPro"/>
</dbReference>
<feature type="domain" description="Enoyl reductase (ER)" evidence="3">
    <location>
        <begin position="11"/>
        <end position="355"/>
    </location>
</feature>
<dbReference type="SMART" id="SM00829">
    <property type="entry name" value="PKS_ER"/>
    <property type="match status" value="1"/>
</dbReference>
<evidence type="ECO:0000313" key="5">
    <source>
        <dbReference type="Proteomes" id="UP001149074"/>
    </source>
</evidence>
<comment type="caution">
    <text evidence="4">The sequence shown here is derived from an EMBL/GenBank/DDBJ whole genome shotgun (WGS) entry which is preliminary data.</text>
</comment>
<dbReference type="EMBL" id="JAPQKI010000010">
    <property type="protein sequence ID" value="KAJ5085107.1"/>
    <property type="molecule type" value="Genomic_DNA"/>
</dbReference>
<keyword evidence="5" id="KW-1185">Reference proteome</keyword>
<dbReference type="RefSeq" id="XP_056469785.1">
    <property type="nucleotide sequence ID" value="XM_056622369.1"/>
</dbReference>
<dbReference type="InterPro" id="IPR036291">
    <property type="entry name" value="NAD(P)-bd_dom_sf"/>
</dbReference>
<dbReference type="InterPro" id="IPR020843">
    <property type="entry name" value="ER"/>
</dbReference>
<evidence type="ECO:0000256" key="1">
    <source>
        <dbReference type="ARBA" id="ARBA00008072"/>
    </source>
</evidence>
<keyword evidence="2" id="KW-0560">Oxidoreductase</keyword>
<dbReference type="Gene3D" id="3.40.50.720">
    <property type="entry name" value="NAD(P)-binding Rossmann-like Domain"/>
    <property type="match status" value="1"/>
</dbReference>
<dbReference type="InterPro" id="IPR013154">
    <property type="entry name" value="ADH-like_N"/>
</dbReference>
<reference evidence="4" key="2">
    <citation type="journal article" date="2023" name="IMA Fungus">
        <title>Comparative genomic study of the Penicillium genus elucidates a diverse pangenome and 15 lateral gene transfer events.</title>
        <authorList>
            <person name="Petersen C."/>
            <person name="Sorensen T."/>
            <person name="Nielsen M.R."/>
            <person name="Sondergaard T.E."/>
            <person name="Sorensen J.L."/>
            <person name="Fitzpatrick D.A."/>
            <person name="Frisvad J.C."/>
            <person name="Nielsen K.L."/>
        </authorList>
    </citation>
    <scope>NUCLEOTIDE SEQUENCE</scope>
    <source>
        <strain evidence="4">IBT 30761</strain>
    </source>
</reference>
<comment type="similarity">
    <text evidence="1">Belongs to the zinc-containing alcohol dehydrogenase family.</text>
</comment>
<name>A0A9W9ENI0_9EURO</name>
<accession>A0A9W9ENI0</accession>
<dbReference type="SUPFAM" id="SSF51735">
    <property type="entry name" value="NAD(P)-binding Rossmann-fold domains"/>
    <property type="match status" value="1"/>
</dbReference>
<dbReference type="PANTHER" id="PTHR45348">
    <property type="entry name" value="HYPOTHETICAL OXIDOREDUCTASE (EUROFUNG)"/>
    <property type="match status" value="1"/>
</dbReference>
<gene>
    <name evidence="4" type="ORF">N7532_009878</name>
</gene>
<organism evidence="4 5">
    <name type="scientific">Penicillium argentinense</name>
    <dbReference type="NCBI Taxonomy" id="1131581"/>
    <lineage>
        <taxon>Eukaryota</taxon>
        <taxon>Fungi</taxon>
        <taxon>Dikarya</taxon>
        <taxon>Ascomycota</taxon>
        <taxon>Pezizomycotina</taxon>
        <taxon>Eurotiomycetes</taxon>
        <taxon>Eurotiomycetidae</taxon>
        <taxon>Eurotiales</taxon>
        <taxon>Aspergillaceae</taxon>
        <taxon>Penicillium</taxon>
    </lineage>
</organism>
<evidence type="ECO:0000256" key="2">
    <source>
        <dbReference type="ARBA" id="ARBA00023002"/>
    </source>
</evidence>
<dbReference type="OrthoDB" id="3233595at2759"/>
<reference evidence="4" key="1">
    <citation type="submission" date="2022-11" db="EMBL/GenBank/DDBJ databases">
        <authorList>
            <person name="Petersen C."/>
        </authorList>
    </citation>
    <scope>NUCLEOTIDE SEQUENCE</scope>
    <source>
        <strain evidence="4">IBT 30761</strain>
    </source>
</reference>
<dbReference type="Pfam" id="PF08240">
    <property type="entry name" value="ADH_N"/>
    <property type="match status" value="1"/>
</dbReference>
<dbReference type="InterPro" id="IPR011032">
    <property type="entry name" value="GroES-like_sf"/>
</dbReference>
<dbReference type="SUPFAM" id="SSF50129">
    <property type="entry name" value="GroES-like"/>
    <property type="match status" value="1"/>
</dbReference>
<sequence>MKEAFVSKNLGVSIKDTDIPIPKAGQVLICVVVSGTNPKDWKMPPHWPVDGTPFNQGDDIAGYIEAVGDDVAGFRKGDKVAAFHQVMTPHGSWAEYAIAPAYSTFHVPSKTSFEGQYIPAFFLGQNRCLIASVEAATIPLAAMTAAIGLYQRLKLPLPWNPTHEPLPLVVYGGATAVGAFAIKFAQLSNIHPLIVVAGRGGSFVETIIDPAKGDRIIDYREGDEAIRSSLKAAAGGRSIYFAFDAVSEKGSFQNIGESMTAPGQIAAMLPNGEYQPQGISITQVIVGFLHQPPAPGKAIEDREFAAAFYQLIGRGLAQGWFSGHPYEVRRGGLAGIEEALQDLKGGKASAVKYVVRLSETEGVSR</sequence>
<dbReference type="InterPro" id="IPR047122">
    <property type="entry name" value="Trans-enoyl_RdTase-like"/>
</dbReference>
<dbReference type="Gene3D" id="3.90.180.10">
    <property type="entry name" value="Medium-chain alcohol dehydrogenases, catalytic domain"/>
    <property type="match status" value="1"/>
</dbReference>
<dbReference type="PANTHER" id="PTHR45348:SF5">
    <property type="entry name" value="OXIDOREDUCTASE, PUTATIVE (AFU_ORTHOLOGUE AFUA_8G01420)-RELATED"/>
    <property type="match status" value="1"/>
</dbReference>
<evidence type="ECO:0000313" key="4">
    <source>
        <dbReference type="EMBL" id="KAJ5085107.1"/>
    </source>
</evidence>
<dbReference type="CDD" id="cd08249">
    <property type="entry name" value="enoyl_reductase_like"/>
    <property type="match status" value="1"/>
</dbReference>
<protein>
    <recommendedName>
        <fullName evidence="3">Enoyl reductase (ER) domain-containing protein</fullName>
    </recommendedName>
</protein>
<dbReference type="GeneID" id="81361348"/>
<dbReference type="Proteomes" id="UP001149074">
    <property type="component" value="Unassembled WGS sequence"/>
</dbReference>
<evidence type="ECO:0000259" key="3">
    <source>
        <dbReference type="SMART" id="SM00829"/>
    </source>
</evidence>